<dbReference type="EMBL" id="FNAJ01000008">
    <property type="protein sequence ID" value="SDE53958.1"/>
    <property type="molecule type" value="Genomic_DNA"/>
</dbReference>
<evidence type="ECO:0000313" key="1">
    <source>
        <dbReference type="EMBL" id="GEL75447.1"/>
    </source>
</evidence>
<name>A0A511HPD0_9BACT</name>
<evidence type="ECO:0000313" key="3">
    <source>
        <dbReference type="Proteomes" id="UP000198717"/>
    </source>
</evidence>
<reference evidence="1 4" key="2">
    <citation type="submission" date="2019-07" db="EMBL/GenBank/DDBJ databases">
        <title>Whole genome shotgun sequence of Myxococcus virescens NBRC 100334.</title>
        <authorList>
            <person name="Hosoyama A."/>
            <person name="Uohara A."/>
            <person name="Ohji S."/>
            <person name="Ichikawa N."/>
        </authorList>
    </citation>
    <scope>NUCLEOTIDE SEQUENCE [LARGE SCALE GENOMIC DNA]</scope>
    <source>
        <strain evidence="1 4">NBRC 100334</strain>
    </source>
</reference>
<organism evidence="1 4">
    <name type="scientific">Myxococcus virescens</name>
    <dbReference type="NCBI Taxonomy" id="83456"/>
    <lineage>
        <taxon>Bacteria</taxon>
        <taxon>Pseudomonadati</taxon>
        <taxon>Myxococcota</taxon>
        <taxon>Myxococcia</taxon>
        <taxon>Myxococcales</taxon>
        <taxon>Cystobacterineae</taxon>
        <taxon>Myxococcaceae</taxon>
        <taxon>Myxococcus</taxon>
    </lineage>
</organism>
<gene>
    <name evidence="1" type="ORF">MVI01_72310</name>
    <name evidence="2" type="ORF">SAMN04488504_108119</name>
</gene>
<reference evidence="2 3" key="1">
    <citation type="submission" date="2016-10" db="EMBL/GenBank/DDBJ databases">
        <authorList>
            <person name="Varghese N."/>
            <person name="Submissions S."/>
        </authorList>
    </citation>
    <scope>NUCLEOTIDE SEQUENCE [LARGE SCALE GENOMIC DNA]</scope>
    <source>
        <strain evidence="2 3">DSM 2260</strain>
    </source>
</reference>
<proteinExistence type="predicted"/>
<dbReference type="AlphaFoldDB" id="A0A511HPD0"/>
<keyword evidence="3" id="KW-1185">Reference proteome</keyword>
<protein>
    <submittedName>
        <fullName evidence="1">Uncharacterized protein</fullName>
    </submittedName>
</protein>
<dbReference type="EMBL" id="BJVY01000074">
    <property type="protein sequence ID" value="GEL75447.1"/>
    <property type="molecule type" value="Genomic_DNA"/>
</dbReference>
<accession>A0A511HPD0</accession>
<dbReference type="Proteomes" id="UP000198717">
    <property type="component" value="Unassembled WGS sequence"/>
</dbReference>
<evidence type="ECO:0000313" key="4">
    <source>
        <dbReference type="Proteomes" id="UP000321224"/>
    </source>
</evidence>
<comment type="caution">
    <text evidence="1">The sequence shown here is derived from an EMBL/GenBank/DDBJ whole genome shotgun (WGS) entry which is preliminary data.</text>
</comment>
<sequence>MARVSDTPTKRSRTTRGTIVRQLPARLTARADSAVQFLAAKLGEEPRHPALEALLDGEEYAASASGALNLGVEVVAKALGWTPPTENDT</sequence>
<evidence type="ECO:0000313" key="2">
    <source>
        <dbReference type="EMBL" id="SDE53958.1"/>
    </source>
</evidence>
<dbReference type="Proteomes" id="UP000321224">
    <property type="component" value="Unassembled WGS sequence"/>
</dbReference>